<comment type="cofactor">
    <cofactor evidence="1 9 10">
        <name>pyridoxal 5'-phosphate</name>
        <dbReference type="ChEBI" id="CHEBI:597326"/>
    </cofactor>
</comment>
<name>A0ABR7EYJ6_9FIRM</name>
<evidence type="ECO:0000256" key="5">
    <source>
        <dbReference type="ARBA" id="ARBA00022576"/>
    </source>
</evidence>
<dbReference type="Gene3D" id="3.40.640.10">
    <property type="entry name" value="Type I PLP-dependent aspartate aminotransferase-like (Major domain)"/>
    <property type="match status" value="1"/>
</dbReference>
<feature type="binding site" evidence="9">
    <location>
        <position position="132"/>
    </location>
    <ligand>
        <name>pyridoxal 5'-phosphate</name>
        <dbReference type="ChEBI" id="CHEBI:597326"/>
    </ligand>
</feature>
<evidence type="ECO:0000256" key="2">
    <source>
        <dbReference type="ARBA" id="ARBA00004982"/>
    </source>
</evidence>
<comment type="similarity">
    <text evidence="9">Belongs to the class-I pyridoxal-phosphate-dependent aminotransferase family. LL-diaminopimelate aminotransferase subfamily.</text>
</comment>
<dbReference type="CDD" id="cd00609">
    <property type="entry name" value="AAT_like"/>
    <property type="match status" value="1"/>
</dbReference>
<evidence type="ECO:0000256" key="3">
    <source>
        <dbReference type="ARBA" id="ARBA00013138"/>
    </source>
</evidence>
<evidence type="ECO:0000256" key="10">
    <source>
        <dbReference type="RuleBase" id="RU000481"/>
    </source>
</evidence>
<dbReference type="HAMAP" id="MF_01642">
    <property type="entry name" value="DapL_aminotrans_1"/>
    <property type="match status" value="1"/>
</dbReference>
<dbReference type="Proteomes" id="UP000597877">
    <property type="component" value="Unassembled WGS sequence"/>
</dbReference>
<evidence type="ECO:0000256" key="6">
    <source>
        <dbReference type="ARBA" id="ARBA00022679"/>
    </source>
</evidence>
<dbReference type="InterPro" id="IPR004838">
    <property type="entry name" value="NHTrfase_class1_PyrdxlP-BS"/>
</dbReference>
<protein>
    <recommendedName>
        <fullName evidence="4 9">LL-diaminopimelate aminotransferase</fullName>
        <shortName evidence="9">DAP-AT</shortName>
        <shortName evidence="9">DAP-aminotransferase</shortName>
        <shortName evidence="9">LL-DAP-aminotransferase</shortName>
        <ecNumber evidence="3 9">2.6.1.83</ecNumber>
    </recommendedName>
</protein>
<feature type="binding site" evidence="9">
    <location>
        <position position="188"/>
    </location>
    <ligand>
        <name>pyridoxal 5'-phosphate</name>
        <dbReference type="ChEBI" id="CHEBI:597326"/>
    </ligand>
</feature>
<dbReference type="Pfam" id="PF00155">
    <property type="entry name" value="Aminotran_1_2"/>
    <property type="match status" value="1"/>
</dbReference>
<evidence type="ECO:0000256" key="7">
    <source>
        <dbReference type="ARBA" id="ARBA00022898"/>
    </source>
</evidence>
<feature type="binding site" evidence="9">
    <location>
        <begin position="108"/>
        <end position="109"/>
    </location>
    <ligand>
        <name>pyridoxal 5'-phosphate</name>
        <dbReference type="ChEBI" id="CHEBI:597326"/>
    </ligand>
</feature>
<feature type="binding site" evidence="9">
    <location>
        <position position="384"/>
    </location>
    <ligand>
        <name>substrate</name>
    </ligand>
</feature>
<feature type="binding site" evidence="9">
    <location>
        <position position="72"/>
    </location>
    <ligand>
        <name>pyridoxal 5'-phosphate</name>
        <dbReference type="ChEBI" id="CHEBI:597326"/>
    </ligand>
</feature>
<evidence type="ECO:0000256" key="4">
    <source>
        <dbReference type="ARBA" id="ARBA00018052"/>
    </source>
</evidence>
<dbReference type="Gene3D" id="3.90.1150.10">
    <property type="entry name" value="Aspartate Aminotransferase, domain 1"/>
    <property type="match status" value="1"/>
</dbReference>
<dbReference type="RefSeq" id="WP_021952473.1">
    <property type="nucleotide sequence ID" value="NZ_JACOOZ010000001.1"/>
</dbReference>
<keyword evidence="6 9" id="KW-0808">Transferase</keyword>
<feature type="binding site" evidence="9">
    <location>
        <position position="219"/>
    </location>
    <ligand>
        <name>pyridoxal 5'-phosphate</name>
        <dbReference type="ChEBI" id="CHEBI:597326"/>
    </ligand>
</feature>
<feature type="modified residue" description="N6-(pyridoxal phosphate)lysine" evidence="9">
    <location>
        <position position="250"/>
    </location>
</feature>
<dbReference type="GO" id="GO:0010285">
    <property type="term" value="F:L,L-diaminopimelate aminotransferase activity"/>
    <property type="evidence" value="ECO:0007669"/>
    <property type="project" value="UniProtKB-EC"/>
</dbReference>
<feature type="binding site" evidence="9">
    <location>
        <position position="132"/>
    </location>
    <ligand>
        <name>substrate</name>
    </ligand>
</feature>
<feature type="binding site" evidence="9">
    <location>
        <position position="288"/>
    </location>
    <ligand>
        <name>pyridoxal 5'-phosphate</name>
        <dbReference type="ChEBI" id="CHEBI:597326"/>
    </ligand>
</feature>
<dbReference type="NCBIfam" id="TIGR03542">
    <property type="entry name" value="DAPAT_plant"/>
    <property type="match status" value="1"/>
</dbReference>
<dbReference type="InterPro" id="IPR015424">
    <property type="entry name" value="PyrdxlP-dep_Trfase"/>
</dbReference>
<dbReference type="InterPro" id="IPR019942">
    <property type="entry name" value="DapL/ALD1"/>
</dbReference>
<dbReference type="PROSITE" id="PS00105">
    <property type="entry name" value="AA_TRANSFER_CLASS_1"/>
    <property type="match status" value="1"/>
</dbReference>
<dbReference type="InterPro" id="IPR015422">
    <property type="entry name" value="PyrdxlP-dep_Trfase_small"/>
</dbReference>
<keyword evidence="7 9" id="KW-0663">Pyridoxal phosphate</keyword>
<proteinExistence type="inferred from homology"/>
<comment type="pathway">
    <text evidence="2 9">Amino-acid biosynthesis; L-lysine biosynthesis via DAP pathway; LL-2,6-diaminopimelate from (S)-tetrahydrodipicolinate (aminotransferase route): step 1/1.</text>
</comment>
<feature type="binding site" evidence="9">
    <location>
        <position position="42"/>
    </location>
    <ligand>
        <name>substrate</name>
    </ligand>
</feature>
<feature type="binding site" evidence="9">
    <location>
        <position position="258"/>
    </location>
    <ligand>
        <name>pyridoxal 5'-phosphate</name>
        <dbReference type="ChEBI" id="CHEBI:597326"/>
    </ligand>
</feature>
<evidence type="ECO:0000313" key="12">
    <source>
        <dbReference type="EMBL" id="MBC5666423.1"/>
    </source>
</evidence>
<feature type="binding site" evidence="9">
    <location>
        <position position="15"/>
    </location>
    <ligand>
        <name>substrate</name>
    </ligand>
</feature>
<comment type="catalytic activity">
    <reaction evidence="8 9">
        <text>(2S,6S)-2,6-diaminopimelate + 2-oxoglutarate = (S)-2,3,4,5-tetrahydrodipicolinate + L-glutamate + H2O + H(+)</text>
        <dbReference type="Rhea" id="RHEA:23988"/>
        <dbReference type="ChEBI" id="CHEBI:15377"/>
        <dbReference type="ChEBI" id="CHEBI:15378"/>
        <dbReference type="ChEBI" id="CHEBI:16810"/>
        <dbReference type="ChEBI" id="CHEBI:16845"/>
        <dbReference type="ChEBI" id="CHEBI:29985"/>
        <dbReference type="ChEBI" id="CHEBI:57609"/>
        <dbReference type="EC" id="2.6.1.83"/>
    </reaction>
</comment>
<dbReference type="EC" id="2.6.1.83" evidence="3 9"/>
<feature type="binding site" evidence="9">
    <location>
        <begin position="247"/>
        <end position="249"/>
    </location>
    <ligand>
        <name>pyridoxal 5'-phosphate</name>
        <dbReference type="ChEBI" id="CHEBI:597326"/>
    </ligand>
</feature>
<evidence type="ECO:0000259" key="11">
    <source>
        <dbReference type="Pfam" id="PF00155"/>
    </source>
</evidence>
<reference evidence="12 13" key="1">
    <citation type="submission" date="2020-08" db="EMBL/GenBank/DDBJ databases">
        <title>Genome public.</title>
        <authorList>
            <person name="Liu C."/>
            <person name="Sun Q."/>
        </authorList>
    </citation>
    <scope>NUCLEOTIDE SEQUENCE [LARGE SCALE GENOMIC DNA]</scope>
    <source>
        <strain evidence="12 13">BX4</strain>
    </source>
</reference>
<dbReference type="PANTHER" id="PTHR43144">
    <property type="entry name" value="AMINOTRANSFERASE"/>
    <property type="match status" value="1"/>
</dbReference>
<organism evidence="12 13">
    <name type="scientific">Eubacterium segne</name>
    <dbReference type="NCBI Taxonomy" id="2763045"/>
    <lineage>
        <taxon>Bacteria</taxon>
        <taxon>Bacillati</taxon>
        <taxon>Bacillota</taxon>
        <taxon>Clostridia</taxon>
        <taxon>Eubacteriales</taxon>
        <taxon>Eubacteriaceae</taxon>
        <taxon>Eubacterium</taxon>
    </lineage>
</organism>
<dbReference type="InterPro" id="IPR015421">
    <property type="entry name" value="PyrdxlP-dep_Trfase_major"/>
</dbReference>
<comment type="subunit">
    <text evidence="9">Homodimer.</text>
</comment>
<feature type="binding site" evidence="9">
    <location>
        <position position="288"/>
    </location>
    <ligand>
        <name>substrate</name>
    </ligand>
</feature>
<dbReference type="InterPro" id="IPR004839">
    <property type="entry name" value="Aminotransferase_I/II_large"/>
</dbReference>
<accession>A0ABR7EYJ6</accession>
<comment type="function">
    <text evidence="9">Involved in the synthesis of meso-diaminopimelate (m-DAP or DL-DAP), required for both lysine and peptidoglycan biosynthesis. Catalyzes the direct conversion of tetrahydrodipicolinate to LL-diaminopimelate.</text>
</comment>
<feature type="binding site" evidence="9">
    <location>
        <position position="109"/>
    </location>
    <ligand>
        <name>substrate</name>
    </ligand>
</feature>
<evidence type="ECO:0000256" key="1">
    <source>
        <dbReference type="ARBA" id="ARBA00001933"/>
    </source>
</evidence>
<evidence type="ECO:0000256" key="8">
    <source>
        <dbReference type="ARBA" id="ARBA00051934"/>
    </source>
</evidence>
<dbReference type="EMBL" id="JACOOZ010000001">
    <property type="protein sequence ID" value="MBC5666423.1"/>
    <property type="molecule type" value="Genomic_DNA"/>
</dbReference>
<evidence type="ECO:0000256" key="9">
    <source>
        <dbReference type="HAMAP-Rule" id="MF_01642"/>
    </source>
</evidence>
<feature type="binding site" evidence="9">
    <location>
        <position position="188"/>
    </location>
    <ligand>
        <name>substrate</name>
    </ligand>
</feature>
<sequence>MYKINENYLKLPGSYLFSNIGKKVTAYKAANPDKDVISLGIGDVTQPLAPAVIEALHSAVDEMADAATFHGYAPDLGYEFLRSAIRDNDYRERGVDIALDEIFISDGAKSDSGNIGDIFAVDNKIAVCDPVYPVYVDTNAMAGRTGDYIADEERWSNVIYMPCTKETNFAPELPKETPDIIYLCFPNNPTGSTITKDQLQEWVDYANKVGAVIIYDAAYEAYISEENVPHTIYECDGAKTCAIELRSFSKNAGFTGTRLGFTVIPKELKSNGVMLNSLWARRHGTKFNGAPYIIQRAGEAVYSEAGKAQTKQQVAYYMNNAKTIIEGLKSAGYTVSGGVNAPYVWLETPDGMSSWDFFDYLLTKANIVGTPGSGFGPSGEGYFRLTAFGTYENTLKAIDRIKAL</sequence>
<keyword evidence="5 9" id="KW-0032">Aminotransferase</keyword>
<feature type="domain" description="Aminotransferase class I/classII large" evidence="11">
    <location>
        <begin position="34"/>
        <end position="401"/>
    </location>
</feature>
<gene>
    <name evidence="9" type="primary">dapL</name>
    <name evidence="12" type="ORF">H8S00_00205</name>
</gene>
<evidence type="ECO:0000313" key="13">
    <source>
        <dbReference type="Proteomes" id="UP000597877"/>
    </source>
</evidence>
<keyword evidence="13" id="KW-1185">Reference proteome</keyword>
<comment type="caution">
    <text evidence="12">The sequence shown here is derived from an EMBL/GenBank/DDBJ whole genome shotgun (WGS) entry which is preliminary data.</text>
</comment>
<dbReference type="SUPFAM" id="SSF53383">
    <property type="entry name" value="PLP-dependent transferases"/>
    <property type="match status" value="1"/>
</dbReference>